<evidence type="ECO:0000313" key="1">
    <source>
        <dbReference type="EMBL" id="KAJ2989668.1"/>
    </source>
</evidence>
<organism evidence="1 2">
    <name type="scientific">Xylaria curta</name>
    <dbReference type="NCBI Taxonomy" id="42375"/>
    <lineage>
        <taxon>Eukaryota</taxon>
        <taxon>Fungi</taxon>
        <taxon>Dikarya</taxon>
        <taxon>Ascomycota</taxon>
        <taxon>Pezizomycotina</taxon>
        <taxon>Sordariomycetes</taxon>
        <taxon>Xylariomycetidae</taxon>
        <taxon>Xylariales</taxon>
        <taxon>Xylariaceae</taxon>
        <taxon>Xylaria</taxon>
    </lineage>
</organism>
<comment type="caution">
    <text evidence="1">The sequence shown here is derived from an EMBL/GenBank/DDBJ whole genome shotgun (WGS) entry which is preliminary data.</text>
</comment>
<accession>A0ACC1PCL8</accession>
<keyword evidence="2" id="KW-1185">Reference proteome</keyword>
<evidence type="ECO:0000313" key="2">
    <source>
        <dbReference type="Proteomes" id="UP001143856"/>
    </source>
</evidence>
<dbReference type="Proteomes" id="UP001143856">
    <property type="component" value="Unassembled WGS sequence"/>
</dbReference>
<name>A0ACC1PCL8_9PEZI</name>
<sequence>MSSAGLADSGIQAIAAGNYPQGIEKLTAALKGHSAPPLDLERSKACLRTGQFDLALYDAEMALRIAFDRANRKQMTEAQIRRAITLFRMGRFADADVCAFWAMQITAGARAGEEDGQQNKLDDNGDYAVGAEEVKLEAKPEPSEGLSTAIHSPTSLKAEVALRNQALTWRIQALTQMEKLPPGHDGRKVRVVKYPKPSEITSTEKAPSDSSVTTTANDSGSSWQNLWTSYSNMYKTLNIRCSYYQTETTLTVDIFSIRISPVQGVSLNKFEGPVLLLLFGEIKPEATKYTVKSMKIELVLQKAKAGNWPALRRENADIVDNLSISPSQVASPSRFQDFITALGYKSPKELELPDVDGSPAWYIALLEKLRSKIDNGHGSSSVPKAEKAVPTQSTQPKPSAEKTTTLSDEQNIAAKTSSNAPAYPTSSKSGPKNWDKIDDGDDEDAAQNGDVNSFFQQIYKGADEDTKRAMMKSFVESNGTALSTSWSDAKSKTYKTLPPDGAEAKKWE</sequence>
<protein>
    <submittedName>
        <fullName evidence="1">Uncharacterized protein</fullName>
    </submittedName>
</protein>
<proteinExistence type="predicted"/>
<reference evidence="1" key="1">
    <citation type="submission" date="2022-10" db="EMBL/GenBank/DDBJ databases">
        <title>Genome Sequence of Xylaria curta.</title>
        <authorList>
            <person name="Buettner E."/>
        </authorList>
    </citation>
    <scope>NUCLEOTIDE SEQUENCE</scope>
    <source>
        <strain evidence="1">Babe10</strain>
    </source>
</reference>
<dbReference type="EMBL" id="JAPDGR010000504">
    <property type="protein sequence ID" value="KAJ2989668.1"/>
    <property type="molecule type" value="Genomic_DNA"/>
</dbReference>
<gene>
    <name evidence="1" type="ORF">NUW58_g3356</name>
</gene>